<gene>
    <name evidence="9" type="ORF">L1967_18280</name>
</gene>
<dbReference type="Pfam" id="PF13426">
    <property type="entry name" value="PAS_9"/>
    <property type="match status" value="4"/>
</dbReference>
<name>A0A9X1ZXB4_9FLAO</name>
<dbReference type="Proteomes" id="UP001139521">
    <property type="component" value="Unassembled WGS sequence"/>
</dbReference>
<keyword evidence="4" id="KW-0808">Transferase</keyword>
<proteinExistence type="predicted"/>
<reference evidence="9" key="1">
    <citation type="submission" date="2022-01" db="EMBL/GenBank/DDBJ databases">
        <title>Genome sequencing of Zunongwangia sp. M21534 genome.</title>
        <authorList>
            <person name="Chen Y."/>
            <person name="Dong C."/>
            <person name="Shao Z."/>
        </authorList>
    </citation>
    <scope>NUCLEOTIDE SEQUENCE</scope>
    <source>
        <strain evidence="9">MCCC M21534</strain>
    </source>
</reference>
<feature type="domain" description="PAC" evidence="8">
    <location>
        <begin position="613"/>
        <end position="665"/>
    </location>
</feature>
<dbReference type="SMART" id="SM00387">
    <property type="entry name" value="HATPase_c"/>
    <property type="match status" value="1"/>
</dbReference>
<evidence type="ECO:0000256" key="1">
    <source>
        <dbReference type="ARBA" id="ARBA00000085"/>
    </source>
</evidence>
<dbReference type="PANTHER" id="PTHR43304">
    <property type="entry name" value="PHYTOCHROME-LIKE PROTEIN CPH1"/>
    <property type="match status" value="1"/>
</dbReference>
<dbReference type="Gene3D" id="3.30.450.20">
    <property type="entry name" value="PAS domain"/>
    <property type="match status" value="6"/>
</dbReference>
<feature type="domain" description="PAS" evidence="7">
    <location>
        <begin position="539"/>
        <end position="609"/>
    </location>
</feature>
<comment type="caution">
    <text evidence="9">The sequence shown here is derived from an EMBL/GenBank/DDBJ whole genome shotgun (WGS) entry which is preliminary data.</text>
</comment>
<feature type="domain" description="PAS" evidence="7">
    <location>
        <begin position="666"/>
        <end position="737"/>
    </location>
</feature>
<evidence type="ECO:0000313" key="10">
    <source>
        <dbReference type="Proteomes" id="UP001139521"/>
    </source>
</evidence>
<organism evidence="9 10">
    <name type="scientific">Zunongwangia pacifica</name>
    <dbReference type="NCBI Taxonomy" id="2911062"/>
    <lineage>
        <taxon>Bacteria</taxon>
        <taxon>Pseudomonadati</taxon>
        <taxon>Bacteroidota</taxon>
        <taxon>Flavobacteriia</taxon>
        <taxon>Flavobacteriales</taxon>
        <taxon>Flavobacteriaceae</taxon>
        <taxon>Zunongwangia</taxon>
    </lineage>
</organism>
<evidence type="ECO:0000256" key="3">
    <source>
        <dbReference type="ARBA" id="ARBA00022553"/>
    </source>
</evidence>
<dbReference type="InterPro" id="IPR001610">
    <property type="entry name" value="PAC"/>
</dbReference>
<dbReference type="InterPro" id="IPR052162">
    <property type="entry name" value="Sensor_kinase/Photoreceptor"/>
</dbReference>
<feature type="domain" description="PAC" evidence="8">
    <location>
        <begin position="486"/>
        <end position="538"/>
    </location>
</feature>
<keyword evidence="5" id="KW-0418">Kinase</keyword>
<dbReference type="PROSITE" id="PS50113">
    <property type="entry name" value="PAC"/>
    <property type="match status" value="2"/>
</dbReference>
<dbReference type="EMBL" id="JAKHSK010000035">
    <property type="protein sequence ID" value="MCL6220243.1"/>
    <property type="molecule type" value="Genomic_DNA"/>
</dbReference>
<evidence type="ECO:0000313" key="9">
    <source>
        <dbReference type="EMBL" id="MCL6220243.1"/>
    </source>
</evidence>
<comment type="catalytic activity">
    <reaction evidence="1">
        <text>ATP + protein L-histidine = ADP + protein N-phospho-L-histidine.</text>
        <dbReference type="EC" id="2.7.13.3"/>
    </reaction>
</comment>
<dbReference type="InterPro" id="IPR004358">
    <property type="entry name" value="Sig_transdc_His_kin-like_C"/>
</dbReference>
<dbReference type="SUPFAM" id="SSF55874">
    <property type="entry name" value="ATPase domain of HSP90 chaperone/DNA topoisomerase II/histidine kinase"/>
    <property type="match status" value="1"/>
</dbReference>
<dbReference type="CDD" id="cd00130">
    <property type="entry name" value="PAS"/>
    <property type="match status" value="4"/>
</dbReference>
<dbReference type="SMART" id="SM00086">
    <property type="entry name" value="PAC"/>
    <property type="match status" value="5"/>
</dbReference>
<dbReference type="EC" id="2.7.13.3" evidence="2"/>
<dbReference type="Pfam" id="PF08448">
    <property type="entry name" value="PAS_4"/>
    <property type="match status" value="1"/>
</dbReference>
<dbReference type="Gene3D" id="3.30.565.10">
    <property type="entry name" value="Histidine kinase-like ATPase, C-terminal domain"/>
    <property type="match status" value="1"/>
</dbReference>
<evidence type="ECO:0000256" key="2">
    <source>
        <dbReference type="ARBA" id="ARBA00012438"/>
    </source>
</evidence>
<dbReference type="InterPro" id="IPR000700">
    <property type="entry name" value="PAS-assoc_C"/>
</dbReference>
<dbReference type="InterPro" id="IPR035965">
    <property type="entry name" value="PAS-like_dom_sf"/>
</dbReference>
<dbReference type="Pfam" id="PF02518">
    <property type="entry name" value="HATPase_c"/>
    <property type="match status" value="1"/>
</dbReference>
<dbReference type="InterPro" id="IPR013656">
    <property type="entry name" value="PAS_4"/>
</dbReference>
<dbReference type="NCBIfam" id="TIGR00229">
    <property type="entry name" value="sensory_box"/>
    <property type="match status" value="5"/>
</dbReference>
<dbReference type="InterPro" id="IPR000014">
    <property type="entry name" value="PAS"/>
</dbReference>
<dbReference type="GO" id="GO:0004673">
    <property type="term" value="F:protein histidine kinase activity"/>
    <property type="evidence" value="ECO:0007669"/>
    <property type="project" value="UniProtKB-EC"/>
</dbReference>
<evidence type="ECO:0000259" key="6">
    <source>
        <dbReference type="PROSITE" id="PS50109"/>
    </source>
</evidence>
<dbReference type="PROSITE" id="PS50112">
    <property type="entry name" value="PAS"/>
    <property type="match status" value="2"/>
</dbReference>
<protein>
    <recommendedName>
        <fullName evidence="2">histidine kinase</fullName>
        <ecNumber evidence="2">2.7.13.3</ecNumber>
    </recommendedName>
</protein>
<dbReference type="InterPro" id="IPR013655">
    <property type="entry name" value="PAS_fold_3"/>
</dbReference>
<sequence length="1039" mass="120359">MHPKNTQTSPVKDSNSYLNDELYLAITKDKAYFDFIQKYALDGFFIIDGQEDENVFCSPKLLESLGYDNTKSAKNKKIWKDIIYSEDLNQFEKVLASKAINTSQEENLIFRFVHSHKYILWLECAIISFKNISLKNRILIAVKNVTKFKKSDLHLQEQVKRYEHVLDGTGIGTWEWNIQTGETIFSKQWAKILGYGLEELQPTSVDTWNKFANPEDAEYCQKILNEHFEGKTEVYKTEARMRHKKGHWVWVADRGKVVSWTEDGRPEWMTGYHEEITRQKKEIERSQKFIEEAPTAIAMFDTKMRYIVTSKKWKEDYHVEDIDIINKYHYDIFPDVKDEWKAIHLLGLKGESLLSEDDEFIDRFGKKRYVKWSMQPWYTNEQEIGGIIIHTTDITQLKKLKQISESRKQFLETILESLKVGIVSCNAKGELELFNSTTREWHGLPVTAMDPDKLSDYYGLYHEDGKTHLTKDEIPLLQVLENGYISNSTIRIKPKYGEDRLVSVSGSQIKDNNGKIIGAVVAMHDITSYKQSQEKLRLSEETFRGNFENAAIGMAICDLNAKPLKVNKSLCSILKYSQNELLKKPIFELVNQKDFNRIHRLIKELVHKKEDHFHVELQLISKKNEKIYVLIFASLITDSNGEPLLITMQIKNISIRKLAQQQLNKALAHQKALLAASTKVSFIATDKEGLITDFNLGAENLLGHKAENIKRKNVLLFHDPKEIAQRIESLNQEFRRELTNFEALVFEAKKRKSTTREWSYLDINKNRIPILLTITPILQDEQLIGYLHAALEITELKEARNEILSLLEVTKDQNQRLRNFANIVSHNLRSHSCNFSSLLDLLKIECSELNENQIIQLLRTASENLKETIEHLNEVVVINTLIKENLSRLNLHDFIEKAVESTSALAMEAQVNIEFNIDKNINILGIPAYLESILLNFITNGIKYRSLERNSFIKLYAENDLVNGETILNIEDNGLGIDLKRNRHKLFGMYNTFHKHKDSRGIGLFITKNQIEAIGGKIEVESEVNKGTLFKIYFKNEEN</sequence>
<dbReference type="SUPFAM" id="SSF55785">
    <property type="entry name" value="PYP-like sensor domain (PAS domain)"/>
    <property type="match status" value="5"/>
</dbReference>
<dbReference type="PRINTS" id="PR00344">
    <property type="entry name" value="BCTRLSENSOR"/>
</dbReference>
<dbReference type="InterPro" id="IPR003594">
    <property type="entry name" value="HATPase_dom"/>
</dbReference>
<evidence type="ECO:0000259" key="8">
    <source>
        <dbReference type="PROSITE" id="PS50113"/>
    </source>
</evidence>
<keyword evidence="10" id="KW-1185">Reference proteome</keyword>
<dbReference type="InterPro" id="IPR005467">
    <property type="entry name" value="His_kinase_dom"/>
</dbReference>
<dbReference type="InterPro" id="IPR036890">
    <property type="entry name" value="HATPase_C_sf"/>
</dbReference>
<dbReference type="SMART" id="SM00091">
    <property type="entry name" value="PAS"/>
    <property type="match status" value="5"/>
</dbReference>
<dbReference type="RefSeq" id="WP_249602946.1">
    <property type="nucleotide sequence ID" value="NZ_JAKHSK010000035.1"/>
</dbReference>
<keyword evidence="3" id="KW-0597">Phosphoprotein</keyword>
<dbReference type="AlphaFoldDB" id="A0A9X1ZXB4"/>
<accession>A0A9X1ZXB4</accession>
<dbReference type="Pfam" id="PF08447">
    <property type="entry name" value="PAS_3"/>
    <property type="match status" value="1"/>
</dbReference>
<evidence type="ECO:0000259" key="7">
    <source>
        <dbReference type="PROSITE" id="PS50112"/>
    </source>
</evidence>
<dbReference type="PANTHER" id="PTHR43304:SF1">
    <property type="entry name" value="PAC DOMAIN-CONTAINING PROTEIN"/>
    <property type="match status" value="1"/>
</dbReference>
<evidence type="ECO:0000256" key="4">
    <source>
        <dbReference type="ARBA" id="ARBA00022679"/>
    </source>
</evidence>
<feature type="domain" description="Histidine kinase" evidence="6">
    <location>
        <begin position="823"/>
        <end position="1038"/>
    </location>
</feature>
<evidence type="ECO:0000256" key="5">
    <source>
        <dbReference type="ARBA" id="ARBA00022777"/>
    </source>
</evidence>
<dbReference type="PROSITE" id="PS50109">
    <property type="entry name" value="HIS_KIN"/>
    <property type="match status" value="1"/>
</dbReference>